<organism evidence="2 3">
    <name type="scientific">Myriangium duriaei CBS 260.36</name>
    <dbReference type="NCBI Taxonomy" id="1168546"/>
    <lineage>
        <taxon>Eukaryota</taxon>
        <taxon>Fungi</taxon>
        <taxon>Dikarya</taxon>
        <taxon>Ascomycota</taxon>
        <taxon>Pezizomycotina</taxon>
        <taxon>Dothideomycetes</taxon>
        <taxon>Dothideomycetidae</taxon>
        <taxon>Myriangiales</taxon>
        <taxon>Myriangiaceae</taxon>
        <taxon>Myriangium</taxon>
    </lineage>
</organism>
<dbReference type="OrthoDB" id="4177236at2759"/>
<keyword evidence="3" id="KW-1185">Reference proteome</keyword>
<dbReference type="Pfam" id="PF01636">
    <property type="entry name" value="APH"/>
    <property type="match status" value="1"/>
</dbReference>
<dbReference type="PANTHER" id="PTHR21310:SF58">
    <property type="entry name" value="AMINOGLYCOSIDE PHOSPHOTRANSFERASE DOMAIN-CONTAINING PROTEIN"/>
    <property type="match status" value="1"/>
</dbReference>
<protein>
    <recommendedName>
        <fullName evidence="1">Aminoglycoside phosphotransferase domain-containing protein</fullName>
    </recommendedName>
</protein>
<proteinExistence type="predicted"/>
<dbReference type="Gene3D" id="3.90.1200.10">
    <property type="match status" value="1"/>
</dbReference>
<dbReference type="Proteomes" id="UP000799439">
    <property type="component" value="Unassembled WGS sequence"/>
</dbReference>
<reference evidence="2" key="1">
    <citation type="journal article" date="2020" name="Stud. Mycol.">
        <title>101 Dothideomycetes genomes: a test case for predicting lifestyles and emergence of pathogens.</title>
        <authorList>
            <person name="Haridas S."/>
            <person name="Albert R."/>
            <person name="Binder M."/>
            <person name="Bloem J."/>
            <person name="Labutti K."/>
            <person name="Salamov A."/>
            <person name="Andreopoulos B."/>
            <person name="Baker S."/>
            <person name="Barry K."/>
            <person name="Bills G."/>
            <person name="Bluhm B."/>
            <person name="Cannon C."/>
            <person name="Castanera R."/>
            <person name="Culley D."/>
            <person name="Daum C."/>
            <person name="Ezra D."/>
            <person name="Gonzalez J."/>
            <person name="Henrissat B."/>
            <person name="Kuo A."/>
            <person name="Liang C."/>
            <person name="Lipzen A."/>
            <person name="Lutzoni F."/>
            <person name="Magnuson J."/>
            <person name="Mondo S."/>
            <person name="Nolan M."/>
            <person name="Ohm R."/>
            <person name="Pangilinan J."/>
            <person name="Park H.-J."/>
            <person name="Ramirez L."/>
            <person name="Alfaro M."/>
            <person name="Sun H."/>
            <person name="Tritt A."/>
            <person name="Yoshinaga Y."/>
            <person name="Zwiers L.-H."/>
            <person name="Turgeon B."/>
            <person name="Goodwin S."/>
            <person name="Spatafora J."/>
            <person name="Crous P."/>
            <person name="Grigoriev I."/>
        </authorList>
    </citation>
    <scope>NUCLEOTIDE SEQUENCE</scope>
    <source>
        <strain evidence="2">CBS 260.36</strain>
    </source>
</reference>
<dbReference type="InterPro" id="IPR002575">
    <property type="entry name" value="Aminoglycoside_PTrfase"/>
</dbReference>
<evidence type="ECO:0000259" key="1">
    <source>
        <dbReference type="Pfam" id="PF01636"/>
    </source>
</evidence>
<evidence type="ECO:0000313" key="3">
    <source>
        <dbReference type="Proteomes" id="UP000799439"/>
    </source>
</evidence>
<comment type="caution">
    <text evidence="2">The sequence shown here is derived from an EMBL/GenBank/DDBJ whole genome shotgun (WGS) entry which is preliminary data.</text>
</comment>
<dbReference type="InterPro" id="IPR051678">
    <property type="entry name" value="AGP_Transferase"/>
</dbReference>
<evidence type="ECO:0000313" key="2">
    <source>
        <dbReference type="EMBL" id="KAF2158189.1"/>
    </source>
</evidence>
<dbReference type="InterPro" id="IPR011009">
    <property type="entry name" value="Kinase-like_dom_sf"/>
</dbReference>
<dbReference type="PANTHER" id="PTHR21310">
    <property type="entry name" value="AMINOGLYCOSIDE PHOSPHOTRANSFERASE-RELATED-RELATED"/>
    <property type="match status" value="1"/>
</dbReference>
<sequence>MPPNVSTRLSRHETNKYHLQEETHVLGSLPDDLLLLPGLYDLDGLERRVLPRSLVHRFNQLISDSELLYEFDDGSRAVLALTPSIAVKVGDDLDFDCLEVLTYLYPHHPELPIPRHYCALLSGKRKYILQDRVVGTPLDQIWWELDVRRKTMIKDQLTSVFAKLRSVPHPPDTDGQITWGSGKTRRCKDARLYQRVAATAVSGPEQFIDFLLPRPRHDTEAERRALIGSALRSCISEHAVLTHADLQPRNIIVALDKDTGDVTITGIVDWELSGWYPTCWEYVKAISNTSLNPGLQDWWRYLPASIGEFGPAYAVDLMVERLYR</sequence>
<dbReference type="EMBL" id="ML996081">
    <property type="protein sequence ID" value="KAF2158189.1"/>
    <property type="molecule type" value="Genomic_DNA"/>
</dbReference>
<accession>A0A9P4MQD2</accession>
<dbReference type="SUPFAM" id="SSF56112">
    <property type="entry name" value="Protein kinase-like (PK-like)"/>
    <property type="match status" value="1"/>
</dbReference>
<name>A0A9P4MQD2_9PEZI</name>
<dbReference type="AlphaFoldDB" id="A0A9P4MQD2"/>
<feature type="domain" description="Aminoglycoside phosphotransferase" evidence="1">
    <location>
        <begin position="98"/>
        <end position="287"/>
    </location>
</feature>
<gene>
    <name evidence="2" type="ORF">K461DRAFT_31697</name>
</gene>